<dbReference type="Gene3D" id="3.40.640.10">
    <property type="entry name" value="Type I PLP-dependent aspartate aminotransferase-like (Major domain)"/>
    <property type="match status" value="1"/>
</dbReference>
<evidence type="ECO:0000256" key="4">
    <source>
        <dbReference type="ARBA" id="ARBA00022679"/>
    </source>
</evidence>
<dbReference type="GO" id="GO:0030170">
    <property type="term" value="F:pyridoxal phosphate binding"/>
    <property type="evidence" value="ECO:0007669"/>
    <property type="project" value="InterPro"/>
</dbReference>
<dbReference type="InterPro" id="IPR004839">
    <property type="entry name" value="Aminotransferase_I/II_large"/>
</dbReference>
<gene>
    <name evidence="7" type="ORF">VO63_31275</name>
</gene>
<dbReference type="PANTHER" id="PTHR46383">
    <property type="entry name" value="ASPARTATE AMINOTRANSFERASE"/>
    <property type="match status" value="1"/>
</dbReference>
<dbReference type="PANTHER" id="PTHR46383:SF1">
    <property type="entry name" value="ASPARTATE AMINOTRANSFERASE"/>
    <property type="match status" value="1"/>
</dbReference>
<evidence type="ECO:0000313" key="7">
    <source>
        <dbReference type="EMBL" id="KKZ69967.1"/>
    </source>
</evidence>
<feature type="domain" description="Aminotransferase class I/classII large" evidence="6">
    <location>
        <begin position="31"/>
        <end position="382"/>
    </location>
</feature>
<dbReference type="InterPro" id="IPR015422">
    <property type="entry name" value="PyrdxlP-dep_Trfase_small"/>
</dbReference>
<accession>A0A2P2GEL2</accession>
<comment type="caution">
    <text evidence="7">The sequence shown here is derived from an EMBL/GenBank/DDBJ whole genome shotgun (WGS) entry which is preliminary data.</text>
</comment>
<keyword evidence="4 7" id="KW-0808">Transferase</keyword>
<evidence type="ECO:0000256" key="3">
    <source>
        <dbReference type="ARBA" id="ARBA00022576"/>
    </source>
</evidence>
<dbReference type="CDD" id="cd00609">
    <property type="entry name" value="AAT_like"/>
    <property type="match status" value="1"/>
</dbReference>
<dbReference type="Gene3D" id="3.90.1150.10">
    <property type="entry name" value="Aspartate Aminotransferase, domain 1"/>
    <property type="match status" value="1"/>
</dbReference>
<organism evidence="7 8">
    <name type="scientific">Streptomyces showdoensis</name>
    <dbReference type="NCBI Taxonomy" id="68268"/>
    <lineage>
        <taxon>Bacteria</taxon>
        <taxon>Bacillati</taxon>
        <taxon>Actinomycetota</taxon>
        <taxon>Actinomycetes</taxon>
        <taxon>Kitasatosporales</taxon>
        <taxon>Streptomycetaceae</taxon>
        <taxon>Streptomyces</taxon>
    </lineage>
</organism>
<dbReference type="Proteomes" id="UP000265325">
    <property type="component" value="Unassembled WGS sequence"/>
</dbReference>
<reference evidence="7 8" key="1">
    <citation type="submission" date="2015-05" db="EMBL/GenBank/DDBJ databases">
        <title>Draft Genome assembly of Streptomyces showdoensis.</title>
        <authorList>
            <person name="Thapa K.K."/>
            <person name="Metsa-Ketela M."/>
        </authorList>
    </citation>
    <scope>NUCLEOTIDE SEQUENCE [LARGE SCALE GENOMIC DNA]</scope>
    <source>
        <strain evidence="7 8">ATCC 15227</strain>
    </source>
</reference>
<dbReference type="InterPro" id="IPR015421">
    <property type="entry name" value="PyrdxlP-dep_Trfase_major"/>
</dbReference>
<keyword evidence="3 7" id="KW-0032">Aminotransferase</keyword>
<dbReference type="EMBL" id="LAQS01000072">
    <property type="protein sequence ID" value="KKZ69967.1"/>
    <property type="molecule type" value="Genomic_DNA"/>
</dbReference>
<evidence type="ECO:0000256" key="5">
    <source>
        <dbReference type="ARBA" id="ARBA00022898"/>
    </source>
</evidence>
<proteinExistence type="inferred from homology"/>
<dbReference type="GO" id="GO:0008483">
    <property type="term" value="F:transaminase activity"/>
    <property type="evidence" value="ECO:0007669"/>
    <property type="project" value="UniProtKB-KW"/>
</dbReference>
<evidence type="ECO:0000256" key="1">
    <source>
        <dbReference type="ARBA" id="ARBA00001933"/>
    </source>
</evidence>
<evidence type="ECO:0000313" key="8">
    <source>
        <dbReference type="Proteomes" id="UP000265325"/>
    </source>
</evidence>
<dbReference type="AlphaFoldDB" id="A0A2P2GEL2"/>
<evidence type="ECO:0000259" key="6">
    <source>
        <dbReference type="Pfam" id="PF00155"/>
    </source>
</evidence>
<evidence type="ECO:0000256" key="2">
    <source>
        <dbReference type="ARBA" id="ARBA00007441"/>
    </source>
</evidence>
<sequence>MPPPPPAPVAMSATLAADEALARRRLAGERVLSMASGEIGLPVPPALRERLAAAADENAYGPVPGSPALREAAAGYWARRGIGVDPGRVVAGPGSKSLLFALLLAIGGDVVVPVPSWVSYAAQARLAGADPLPVRTPPGEGGVPDPELLREAVLTARAAGRDPRAVVVTVPDNPTGTIASPGTVRRLAAVARELDLVVVSDEIYGDLVYDTGAPAESPALHAPERTVVTTGLTKNLALGGWRTGVARLPDGEPGRELHARLVSVASQIWSSPPAPVQTVAAYAFGEPPEVTERIAASRRLHEAVVRAVAGHFTAAGARLAPVRATCYLYPDFVPLREQLSRVHGVRGGDDVARFLSERHGVGVLPASAFGEPAEALRIRVATSRLYGDTDEQRLAALAAPDPLALPWIRDSVAWVGEAVASLATTTAP</sequence>
<dbReference type="InterPro" id="IPR015424">
    <property type="entry name" value="PyrdxlP-dep_Trfase"/>
</dbReference>
<keyword evidence="5" id="KW-0663">Pyridoxal phosphate</keyword>
<comment type="similarity">
    <text evidence="2">Belongs to the class-I pyridoxal-phosphate-dependent aminotransferase family.</text>
</comment>
<protein>
    <submittedName>
        <fullName evidence="7">Aminotransferase</fullName>
    </submittedName>
</protein>
<keyword evidence="8" id="KW-1185">Reference proteome</keyword>
<dbReference type="Pfam" id="PF00155">
    <property type="entry name" value="Aminotran_1_2"/>
    <property type="match status" value="1"/>
</dbReference>
<dbReference type="GO" id="GO:0006520">
    <property type="term" value="P:amino acid metabolic process"/>
    <property type="evidence" value="ECO:0007669"/>
    <property type="project" value="InterPro"/>
</dbReference>
<comment type="cofactor">
    <cofactor evidence="1">
        <name>pyridoxal 5'-phosphate</name>
        <dbReference type="ChEBI" id="CHEBI:597326"/>
    </cofactor>
</comment>
<dbReference type="InterPro" id="IPR050596">
    <property type="entry name" value="AspAT/PAT-like"/>
</dbReference>
<name>A0A2P2GEL2_STREW</name>
<dbReference type="RefSeq" id="WP_046911462.1">
    <property type="nucleotide sequence ID" value="NZ_BAAAXG010000028.1"/>
</dbReference>
<dbReference type="SUPFAM" id="SSF53383">
    <property type="entry name" value="PLP-dependent transferases"/>
    <property type="match status" value="1"/>
</dbReference>